<evidence type="ECO:0000313" key="2">
    <source>
        <dbReference type="Proteomes" id="UP001327093"/>
    </source>
</evidence>
<dbReference type="EMBL" id="JAWLNX010000004">
    <property type="protein sequence ID" value="MEB3367393.1"/>
    <property type="molecule type" value="Genomic_DNA"/>
</dbReference>
<dbReference type="Proteomes" id="UP001327093">
    <property type="component" value="Unassembled WGS sequence"/>
</dbReference>
<comment type="caution">
    <text evidence="1">The sequence shown here is derived from an EMBL/GenBank/DDBJ whole genome shotgun (WGS) entry which is preliminary data.</text>
</comment>
<name>A0ABU6A790_9PSEU</name>
<dbReference type="RefSeq" id="WP_324264944.1">
    <property type="nucleotide sequence ID" value="NZ_JAWLNX010000004.1"/>
</dbReference>
<organism evidence="1 2">
    <name type="scientific">Saccharopolyspora mangrovi</name>
    <dbReference type="NCBI Taxonomy" id="3082379"/>
    <lineage>
        <taxon>Bacteria</taxon>
        <taxon>Bacillati</taxon>
        <taxon>Actinomycetota</taxon>
        <taxon>Actinomycetes</taxon>
        <taxon>Pseudonocardiales</taxon>
        <taxon>Pseudonocardiaceae</taxon>
        <taxon>Saccharopolyspora</taxon>
    </lineage>
</organism>
<proteinExistence type="predicted"/>
<evidence type="ECO:0000313" key="1">
    <source>
        <dbReference type="EMBL" id="MEB3367393.1"/>
    </source>
</evidence>
<reference evidence="1 2" key="1">
    <citation type="submission" date="2023-10" db="EMBL/GenBank/DDBJ databases">
        <title>Saccharopolyspora sp. nov., isolated from mangrove soil.</title>
        <authorList>
            <person name="Lu Y."/>
            <person name="Liu W."/>
        </authorList>
    </citation>
    <scope>NUCLEOTIDE SEQUENCE [LARGE SCALE GENOMIC DNA]</scope>
    <source>
        <strain evidence="1 2">S2-29</strain>
    </source>
</reference>
<protein>
    <submittedName>
        <fullName evidence="1">Uncharacterized protein</fullName>
    </submittedName>
</protein>
<accession>A0ABU6A790</accession>
<keyword evidence="2" id="KW-1185">Reference proteome</keyword>
<gene>
    <name evidence="1" type="ORF">R4I43_08235</name>
</gene>
<sequence>MVEVTECSRPRCADPVRWGGMCAHHYRKVQERGLRRRVDAQPVIEHVRALEALGWRRNALSRRLGLHRATVHKMSTGDYDTVRQAVYATVLAVPLKPPPPSRVHRIGFARRAQALACLGWTFKQLEARAGWHPGRIWSAMLPGRNGGEYIPREWHLEMCALYDQLSMTKPVPGVDDHGRTINQRKSAALRNGWVPPLDWDDDEIDNPEAKPFGSPLLIARKEERRQHDYDRYHHGIKRLVDGAPTRKHLRQLRDCGWSNAEIVERADIPRETIRNILYRSTQVNREAAARILALDPWQLEVGA</sequence>